<dbReference type="Proteomes" id="UP001396334">
    <property type="component" value="Unassembled WGS sequence"/>
</dbReference>
<organism evidence="2 3">
    <name type="scientific">Hibiscus sabdariffa</name>
    <name type="common">roselle</name>
    <dbReference type="NCBI Taxonomy" id="183260"/>
    <lineage>
        <taxon>Eukaryota</taxon>
        <taxon>Viridiplantae</taxon>
        <taxon>Streptophyta</taxon>
        <taxon>Embryophyta</taxon>
        <taxon>Tracheophyta</taxon>
        <taxon>Spermatophyta</taxon>
        <taxon>Magnoliopsida</taxon>
        <taxon>eudicotyledons</taxon>
        <taxon>Gunneridae</taxon>
        <taxon>Pentapetalae</taxon>
        <taxon>rosids</taxon>
        <taxon>malvids</taxon>
        <taxon>Malvales</taxon>
        <taxon>Malvaceae</taxon>
        <taxon>Malvoideae</taxon>
        <taxon>Hibiscus</taxon>
    </lineage>
</organism>
<accession>A0ABR2PVX8</accession>
<evidence type="ECO:0000313" key="2">
    <source>
        <dbReference type="EMBL" id="KAK8992417.1"/>
    </source>
</evidence>
<dbReference type="EMBL" id="JBBPBN010000050">
    <property type="protein sequence ID" value="KAK8992417.1"/>
    <property type="molecule type" value="Genomic_DNA"/>
</dbReference>
<name>A0ABR2PVX8_9ROSI</name>
<keyword evidence="3" id="KW-1185">Reference proteome</keyword>
<gene>
    <name evidence="2" type="ORF">V6N11_048499</name>
</gene>
<dbReference type="InterPro" id="IPR028288">
    <property type="entry name" value="SCAR/WAVE_fam"/>
</dbReference>
<dbReference type="PANTHER" id="PTHR12902:SF33">
    <property type="entry name" value="PROTEIN SCAR3"/>
    <property type="match status" value="1"/>
</dbReference>
<reference evidence="2 3" key="1">
    <citation type="journal article" date="2024" name="G3 (Bethesda)">
        <title>Genome assembly of Hibiscus sabdariffa L. provides insights into metabolisms of medicinal natural products.</title>
        <authorList>
            <person name="Kim T."/>
        </authorList>
    </citation>
    <scope>NUCLEOTIDE SEQUENCE [LARGE SCALE GENOMIC DNA]</scope>
    <source>
        <strain evidence="2">TK-2024</strain>
        <tissue evidence="2">Old leaves</tissue>
    </source>
</reference>
<evidence type="ECO:0000256" key="1">
    <source>
        <dbReference type="ARBA" id="ARBA00006993"/>
    </source>
</evidence>
<proteinExistence type="inferred from homology"/>
<sequence>MIFNVDVQETGAVSLGDGDQMNIASNYMDALRSSSIEDQNYEIESEPDYYYMDPRNTIESESEIDSGNLPSTGRGGGDCPFQFPSVYPCLQVPIVDLDANLAEEWTPDQSTSNQKVSCTTFNEQIGNGSPINSLTSPPFEHMTISFNPIDGFETSKLRLQFLDGNHYQESTRDIFSALQLVPVPAFHVHDVASDSNDDTFRR</sequence>
<protein>
    <submittedName>
        <fullName evidence="2">Uncharacterized protein</fullName>
    </submittedName>
</protein>
<dbReference type="PANTHER" id="PTHR12902">
    <property type="entry name" value="WASP-1"/>
    <property type="match status" value="1"/>
</dbReference>
<evidence type="ECO:0000313" key="3">
    <source>
        <dbReference type="Proteomes" id="UP001396334"/>
    </source>
</evidence>
<comment type="caution">
    <text evidence="2">The sequence shown here is derived from an EMBL/GenBank/DDBJ whole genome shotgun (WGS) entry which is preliminary data.</text>
</comment>
<comment type="similarity">
    <text evidence="1">Belongs to the SCAR/WAVE family.</text>
</comment>